<feature type="transmembrane region" description="Helical" evidence="1">
    <location>
        <begin position="141"/>
        <end position="161"/>
    </location>
</feature>
<evidence type="ECO:0000313" key="3">
    <source>
        <dbReference type="Proteomes" id="UP001300383"/>
    </source>
</evidence>
<evidence type="ECO:0000256" key="1">
    <source>
        <dbReference type="SAM" id="Phobius"/>
    </source>
</evidence>
<dbReference type="EMBL" id="JASGBQ010000023">
    <property type="protein sequence ID" value="MDI9243010.1"/>
    <property type="molecule type" value="Genomic_DNA"/>
</dbReference>
<keyword evidence="3" id="KW-1185">Reference proteome</keyword>
<dbReference type="RefSeq" id="WP_283231445.1">
    <property type="nucleotide sequence ID" value="NZ_JASGBQ010000023.1"/>
</dbReference>
<keyword evidence="1" id="KW-1133">Transmembrane helix</keyword>
<accession>A0AAP4F0A4</accession>
<keyword evidence="1" id="KW-0472">Membrane</keyword>
<name>A0AAP4F0A4_9FIRM</name>
<dbReference type="Proteomes" id="UP001300383">
    <property type="component" value="Unassembled WGS sequence"/>
</dbReference>
<reference evidence="2 3" key="1">
    <citation type="submission" date="2023-05" db="EMBL/GenBank/DDBJ databases">
        <title>[ruminococcus] sp. nov., isolated from a pig farm feces dump.</title>
        <authorList>
            <person name="Chang Y.-H."/>
        </authorList>
    </citation>
    <scope>NUCLEOTIDE SEQUENCE [LARGE SCALE GENOMIC DNA]</scope>
    <source>
        <strain evidence="2 3">YH-rum2234</strain>
    </source>
</reference>
<feature type="transmembrane region" description="Helical" evidence="1">
    <location>
        <begin position="254"/>
        <end position="273"/>
    </location>
</feature>
<evidence type="ECO:0000313" key="2">
    <source>
        <dbReference type="EMBL" id="MDI9243010.1"/>
    </source>
</evidence>
<sequence>MDKIYKSLRICGIHLRKMLGNPRFYIAFLWFVFLIYFYVSKVKSFSIETGIKVSPWLFPLLLNQAGNQLFVIIGALLLFCDAPFINETTAWQMMRAGKRSWFWGSMLYISVLSLIYSVGLSVIPNLMLFPRVTWMEDWGQILGALAQSSAASQLGIINLDYGLMVRFMPWQAMCLKILAVWLNTVLIGELCYVFNVWLRWGSGPLAGMMMGLTPYLILRLPNFRVGYYLAPPAWMNLSMYSWNGYGTFPSPAYIYTTFAVLILGCVIFSYIGIKKKDVIPTEDL</sequence>
<feature type="transmembrane region" description="Helical" evidence="1">
    <location>
        <begin position="65"/>
        <end position="85"/>
    </location>
</feature>
<organism evidence="2 3">
    <name type="scientific">Fusibacillus kribbianus</name>
    <dbReference type="NCBI Taxonomy" id="3044208"/>
    <lineage>
        <taxon>Bacteria</taxon>
        <taxon>Bacillati</taxon>
        <taxon>Bacillota</taxon>
        <taxon>Clostridia</taxon>
        <taxon>Lachnospirales</taxon>
        <taxon>Lachnospiraceae</taxon>
        <taxon>Fusibacillus</taxon>
    </lineage>
</organism>
<keyword evidence="1" id="KW-0812">Transmembrane</keyword>
<gene>
    <name evidence="2" type="ORF">QJ036_11100</name>
</gene>
<feature type="transmembrane region" description="Helical" evidence="1">
    <location>
        <begin position="21"/>
        <end position="39"/>
    </location>
</feature>
<proteinExistence type="predicted"/>
<feature type="transmembrane region" description="Helical" evidence="1">
    <location>
        <begin position="106"/>
        <end position="129"/>
    </location>
</feature>
<dbReference type="AlphaFoldDB" id="A0AAP4F0A4"/>
<protein>
    <submittedName>
        <fullName evidence="2">Uncharacterized protein</fullName>
    </submittedName>
</protein>
<comment type="caution">
    <text evidence="2">The sequence shown here is derived from an EMBL/GenBank/DDBJ whole genome shotgun (WGS) entry which is preliminary data.</text>
</comment>
<feature type="transmembrane region" description="Helical" evidence="1">
    <location>
        <begin position="173"/>
        <end position="195"/>
    </location>
</feature>